<dbReference type="SMART" id="SM00558">
    <property type="entry name" value="JmjC"/>
    <property type="match status" value="1"/>
</dbReference>
<dbReference type="PANTHER" id="PTHR12549:SF38">
    <property type="entry name" value="JMJC DOMAIN-CONTAINING HISTONE DEMETHYLASE 2, ISOFORM A"/>
    <property type="match status" value="1"/>
</dbReference>
<dbReference type="Gene3D" id="2.60.120.650">
    <property type="entry name" value="Cupin"/>
    <property type="match status" value="1"/>
</dbReference>
<feature type="region of interest" description="Disordered" evidence="4">
    <location>
        <begin position="323"/>
        <end position="360"/>
    </location>
</feature>
<feature type="region of interest" description="Disordered" evidence="4">
    <location>
        <begin position="204"/>
        <end position="227"/>
    </location>
</feature>
<evidence type="ECO:0000256" key="3">
    <source>
        <dbReference type="ARBA" id="ARBA00023242"/>
    </source>
</evidence>
<keyword evidence="2" id="KW-0479">Metal-binding</keyword>
<evidence type="ECO:0000256" key="1">
    <source>
        <dbReference type="ARBA" id="ARBA00004123"/>
    </source>
</evidence>
<feature type="compositionally biased region" description="Polar residues" evidence="4">
    <location>
        <begin position="328"/>
        <end position="338"/>
    </location>
</feature>
<name>A0A9P5N2S9_9AGAM</name>
<dbReference type="OrthoDB" id="1667110at2759"/>
<dbReference type="SUPFAM" id="SSF51197">
    <property type="entry name" value="Clavaminate synthase-like"/>
    <property type="match status" value="1"/>
</dbReference>
<dbReference type="GO" id="GO:0003712">
    <property type="term" value="F:transcription coregulator activity"/>
    <property type="evidence" value="ECO:0007669"/>
    <property type="project" value="TreeGrafter"/>
</dbReference>
<evidence type="ECO:0000313" key="6">
    <source>
        <dbReference type="EMBL" id="KAF8485068.1"/>
    </source>
</evidence>
<proteinExistence type="predicted"/>
<dbReference type="GO" id="GO:0000785">
    <property type="term" value="C:chromatin"/>
    <property type="evidence" value="ECO:0007669"/>
    <property type="project" value="TreeGrafter"/>
</dbReference>
<comment type="subcellular location">
    <subcellularLocation>
        <location evidence="1">Nucleus</location>
    </subcellularLocation>
</comment>
<dbReference type="GO" id="GO:0006357">
    <property type="term" value="P:regulation of transcription by RNA polymerase II"/>
    <property type="evidence" value="ECO:0007669"/>
    <property type="project" value="TreeGrafter"/>
</dbReference>
<dbReference type="GO" id="GO:0000118">
    <property type="term" value="C:histone deacetylase complex"/>
    <property type="evidence" value="ECO:0007669"/>
    <property type="project" value="TreeGrafter"/>
</dbReference>
<evidence type="ECO:0000256" key="2">
    <source>
        <dbReference type="ARBA" id="ARBA00022723"/>
    </source>
</evidence>
<protein>
    <recommendedName>
        <fullName evidence="5">JmjC domain-containing protein</fullName>
    </recommendedName>
</protein>
<dbReference type="Pfam" id="PF02373">
    <property type="entry name" value="JmjC"/>
    <property type="match status" value="1"/>
</dbReference>
<reference evidence="6" key="2">
    <citation type="journal article" date="2020" name="Nat. Commun.">
        <title>Large-scale genome sequencing of mycorrhizal fungi provides insights into the early evolution of symbiotic traits.</title>
        <authorList>
            <person name="Miyauchi S."/>
            <person name="Kiss E."/>
            <person name="Kuo A."/>
            <person name="Drula E."/>
            <person name="Kohler A."/>
            <person name="Sanchez-Garcia M."/>
            <person name="Morin E."/>
            <person name="Andreopoulos B."/>
            <person name="Barry K.W."/>
            <person name="Bonito G."/>
            <person name="Buee M."/>
            <person name="Carver A."/>
            <person name="Chen C."/>
            <person name="Cichocki N."/>
            <person name="Clum A."/>
            <person name="Culley D."/>
            <person name="Crous P.W."/>
            <person name="Fauchery L."/>
            <person name="Girlanda M."/>
            <person name="Hayes R.D."/>
            <person name="Keri Z."/>
            <person name="LaButti K."/>
            <person name="Lipzen A."/>
            <person name="Lombard V."/>
            <person name="Magnuson J."/>
            <person name="Maillard F."/>
            <person name="Murat C."/>
            <person name="Nolan M."/>
            <person name="Ohm R.A."/>
            <person name="Pangilinan J."/>
            <person name="Pereira M.F."/>
            <person name="Perotto S."/>
            <person name="Peter M."/>
            <person name="Pfister S."/>
            <person name="Riley R."/>
            <person name="Sitrit Y."/>
            <person name="Stielow J.B."/>
            <person name="Szollosi G."/>
            <person name="Zifcakova L."/>
            <person name="Stursova M."/>
            <person name="Spatafora J.W."/>
            <person name="Tedersoo L."/>
            <person name="Vaario L.M."/>
            <person name="Yamada A."/>
            <person name="Yan M."/>
            <person name="Wang P."/>
            <person name="Xu J."/>
            <person name="Bruns T."/>
            <person name="Baldrian P."/>
            <person name="Vilgalys R."/>
            <person name="Dunand C."/>
            <person name="Henrissat B."/>
            <person name="Grigoriev I.V."/>
            <person name="Hibbett D."/>
            <person name="Nagy L.G."/>
            <person name="Martin F.M."/>
        </authorList>
    </citation>
    <scope>NUCLEOTIDE SEQUENCE</scope>
    <source>
        <strain evidence="6">Prilba</strain>
    </source>
</reference>
<keyword evidence="7" id="KW-1185">Reference proteome</keyword>
<sequence length="979" mass="108892">MNGSVHDPHAHKRTSINELLNPIASSAIDHGLSHQPSPYSNGHYAQSTTYTHPPMPPPPHHRTPNGTAYKLNPASWDGADHDRQRVDHMHSPRGFAPPGAVPPGAYQGYHAHLSQTHEDGFSEPSAWPSPAGRMEALPAYASPTITQSSYSDERTSIPNDLSATAGSSPYPSRPDSATYIRPEFAPSVYSQRPPQPTAVFGAWPHHARPPGVPPTRGLTEHPHPQHAHLPPHYLSHPAFYQPVHPSMLYPYMAPHPYPPPAAPLPESPSRKRAGPEETQTSRSKRKRVNARDTVESNGSRRGYTANKRNQAAQIAAHNAQLQAFTPGSGPNASDSRASATDRPSRTGNENSSGGADGNGPFHPELQFARCMSNRYKAESFPRCVSCTRRWAGDTCRFQGIRFFLKDEKQNIVGVSFVENQKADSPTMKFPTRWNRPLDTVFIKEIKLTVARALLPTLKEEQEHLRKPEIIRRPRDSDVRATCDTCMTSIFSSSWMCRLCGREACSECFAKVRELTQYRTGASDSEIAALQAKRESHAHTNPFFLSCTRRNEHQFSDFSPMSRFDKAELEGVIESMEKLLQEETVPVGSEPAAVSSNKDGTAGVPEPNTSPFVVARKSGVSTRPAVSSPPPVQTSPLNGTALNEHAAVEDPSGIPSHSTMTYTTTELTDTEFRRVWPQGAPLVVTGVGEKFGIRWRPEHFREKHGSQTCSMVECQTDASKRITVGEFFGYFGKYEGRTDHWKLKDWPSSSDFKAALPDLYEEFQKGVPMPNYSRRDGVLNIASHFPSNTVMPDLGPKMYIALATTDEEGSKGSTRLHMDMADGVNIMVYSEARPDGSPGVAAWDLFRAEDADRLRKFLKRRFGVNGQHDPILSQQYYLDAALRKELFDDYGIKSHRVYQRPGDAVFIPAGCAHQVANLADSIKVAVDFVSSKNIARCEKLTGEFREQNQSMVWKEDSLQLRTMMWFAWLSCTRQEEEIED</sequence>
<reference evidence="6" key="1">
    <citation type="submission" date="2019-10" db="EMBL/GenBank/DDBJ databases">
        <authorList>
            <consortium name="DOE Joint Genome Institute"/>
            <person name="Kuo A."/>
            <person name="Miyauchi S."/>
            <person name="Kiss E."/>
            <person name="Drula E."/>
            <person name="Kohler A."/>
            <person name="Sanchez-Garcia M."/>
            <person name="Andreopoulos B."/>
            <person name="Barry K.W."/>
            <person name="Bonito G."/>
            <person name="Buee M."/>
            <person name="Carver A."/>
            <person name="Chen C."/>
            <person name="Cichocki N."/>
            <person name="Clum A."/>
            <person name="Culley D."/>
            <person name="Crous P.W."/>
            <person name="Fauchery L."/>
            <person name="Girlanda M."/>
            <person name="Hayes R."/>
            <person name="Keri Z."/>
            <person name="LaButti K."/>
            <person name="Lipzen A."/>
            <person name="Lombard V."/>
            <person name="Magnuson J."/>
            <person name="Maillard F."/>
            <person name="Morin E."/>
            <person name="Murat C."/>
            <person name="Nolan M."/>
            <person name="Ohm R."/>
            <person name="Pangilinan J."/>
            <person name="Pereira M."/>
            <person name="Perotto S."/>
            <person name="Peter M."/>
            <person name="Riley R."/>
            <person name="Sitrit Y."/>
            <person name="Stielow B."/>
            <person name="Szollosi G."/>
            <person name="Zifcakova L."/>
            <person name="Stursova M."/>
            <person name="Spatafora J.W."/>
            <person name="Tedersoo L."/>
            <person name="Vaario L.-M."/>
            <person name="Yamada A."/>
            <person name="Yan M."/>
            <person name="Wang P."/>
            <person name="Xu J."/>
            <person name="Bruns T."/>
            <person name="Baldrian P."/>
            <person name="Vilgalys R."/>
            <person name="Henrissat B."/>
            <person name="Grigoriev I.V."/>
            <person name="Hibbett D."/>
            <person name="Nagy L.G."/>
            <person name="Martin F.M."/>
        </authorList>
    </citation>
    <scope>NUCLEOTIDE SEQUENCE</scope>
    <source>
        <strain evidence="6">Prilba</strain>
    </source>
</reference>
<evidence type="ECO:0000256" key="4">
    <source>
        <dbReference type="SAM" id="MobiDB-lite"/>
    </source>
</evidence>
<comment type="caution">
    <text evidence="6">The sequence shown here is derived from an EMBL/GenBank/DDBJ whole genome shotgun (WGS) entry which is preliminary data.</text>
</comment>
<dbReference type="PANTHER" id="PTHR12549">
    <property type="entry name" value="JMJC DOMAIN-CONTAINING HISTONE DEMETHYLATION PROTEIN"/>
    <property type="match status" value="1"/>
</dbReference>
<dbReference type="GO" id="GO:0032454">
    <property type="term" value="F:histone H3K9 demethylase activity"/>
    <property type="evidence" value="ECO:0007669"/>
    <property type="project" value="InterPro"/>
</dbReference>
<dbReference type="InterPro" id="IPR003347">
    <property type="entry name" value="JmjC_dom"/>
</dbReference>
<keyword evidence="3" id="KW-0539">Nucleus</keyword>
<feature type="region of interest" description="Disordered" evidence="4">
    <location>
        <begin position="145"/>
        <end position="178"/>
    </location>
</feature>
<dbReference type="AlphaFoldDB" id="A0A9P5N2S9"/>
<dbReference type="GO" id="GO:0046872">
    <property type="term" value="F:metal ion binding"/>
    <property type="evidence" value="ECO:0007669"/>
    <property type="project" value="UniProtKB-KW"/>
</dbReference>
<feature type="domain" description="JmjC" evidence="5">
    <location>
        <begin position="773"/>
        <end position="944"/>
    </location>
</feature>
<dbReference type="PROSITE" id="PS51184">
    <property type="entry name" value="JMJC"/>
    <property type="match status" value="1"/>
</dbReference>
<feature type="region of interest" description="Disordered" evidence="4">
    <location>
        <begin position="27"/>
        <end position="62"/>
    </location>
</feature>
<gene>
    <name evidence="6" type="ORF">DFH94DRAFT_718040</name>
</gene>
<dbReference type="Proteomes" id="UP000759537">
    <property type="component" value="Unassembled WGS sequence"/>
</dbReference>
<dbReference type="GO" id="GO:0031490">
    <property type="term" value="F:chromatin DNA binding"/>
    <property type="evidence" value="ECO:0007669"/>
    <property type="project" value="TreeGrafter"/>
</dbReference>
<dbReference type="InterPro" id="IPR045109">
    <property type="entry name" value="LSDs-like"/>
</dbReference>
<accession>A0A9P5N2S9</accession>
<feature type="region of interest" description="Disordered" evidence="4">
    <location>
        <begin position="260"/>
        <end position="310"/>
    </location>
</feature>
<feature type="compositionally biased region" description="Polar residues" evidence="4">
    <location>
        <begin position="34"/>
        <end position="47"/>
    </location>
</feature>
<evidence type="ECO:0000313" key="7">
    <source>
        <dbReference type="Proteomes" id="UP000759537"/>
    </source>
</evidence>
<feature type="region of interest" description="Disordered" evidence="4">
    <location>
        <begin position="583"/>
        <end position="608"/>
    </location>
</feature>
<organism evidence="6 7">
    <name type="scientific">Russula ochroleuca</name>
    <dbReference type="NCBI Taxonomy" id="152965"/>
    <lineage>
        <taxon>Eukaryota</taxon>
        <taxon>Fungi</taxon>
        <taxon>Dikarya</taxon>
        <taxon>Basidiomycota</taxon>
        <taxon>Agaricomycotina</taxon>
        <taxon>Agaricomycetes</taxon>
        <taxon>Russulales</taxon>
        <taxon>Russulaceae</taxon>
        <taxon>Russula</taxon>
    </lineage>
</organism>
<evidence type="ECO:0000259" key="5">
    <source>
        <dbReference type="PROSITE" id="PS51184"/>
    </source>
</evidence>
<dbReference type="EMBL" id="WHVB01000003">
    <property type="protein sequence ID" value="KAF8485068.1"/>
    <property type="molecule type" value="Genomic_DNA"/>
</dbReference>
<feature type="compositionally biased region" description="Polar residues" evidence="4">
    <location>
        <begin position="145"/>
        <end position="170"/>
    </location>
</feature>